<evidence type="ECO:0000256" key="1">
    <source>
        <dbReference type="ARBA" id="ARBA00005495"/>
    </source>
</evidence>
<protein>
    <submittedName>
        <fullName evidence="6">Glutathione-dependent formaldehyde-activating enzyme</fullName>
    </submittedName>
</protein>
<comment type="similarity">
    <text evidence="1">Belongs to the Gfa family.</text>
</comment>
<evidence type="ECO:0000256" key="2">
    <source>
        <dbReference type="ARBA" id="ARBA00022723"/>
    </source>
</evidence>
<sequence>MKPLLGGCACGQVRYQCSENPLVQFICHCRDCQHSSGSAFMAFVFVPRDRLTYLSGDLHYYDVEANSGRALRRQFCRACGSPISAYWPGAPMVELLTVASLDDQSIFSPTHELWMSRAESWHPVHPGTTKLPEGPDEELVRGPVRAYFAARES</sequence>
<name>A0A1C9W4A4_9GAMM</name>
<accession>A0A1C9W4A4</accession>
<keyword evidence="4" id="KW-0456">Lyase</keyword>
<dbReference type="PANTHER" id="PTHR33337:SF40">
    <property type="entry name" value="CENP-V_GFA DOMAIN-CONTAINING PROTEIN-RELATED"/>
    <property type="match status" value="1"/>
</dbReference>
<dbReference type="PROSITE" id="PS51891">
    <property type="entry name" value="CENP_V_GFA"/>
    <property type="match status" value="1"/>
</dbReference>
<dbReference type="Gene3D" id="3.90.1590.10">
    <property type="entry name" value="glutathione-dependent formaldehyde- activating enzyme (gfa)"/>
    <property type="match status" value="1"/>
</dbReference>
<dbReference type="SUPFAM" id="SSF51316">
    <property type="entry name" value="Mss4-like"/>
    <property type="match status" value="1"/>
</dbReference>
<organism evidence="6 7">
    <name type="scientific">Microbulbifer aggregans</name>
    <dbReference type="NCBI Taxonomy" id="1769779"/>
    <lineage>
        <taxon>Bacteria</taxon>
        <taxon>Pseudomonadati</taxon>
        <taxon>Pseudomonadota</taxon>
        <taxon>Gammaproteobacteria</taxon>
        <taxon>Cellvibrionales</taxon>
        <taxon>Microbulbiferaceae</taxon>
        <taxon>Microbulbifer</taxon>
    </lineage>
</organism>
<dbReference type="EMBL" id="CP014143">
    <property type="protein sequence ID" value="AOS95986.1"/>
    <property type="molecule type" value="Genomic_DNA"/>
</dbReference>
<dbReference type="RefSeq" id="WP_145924292.1">
    <property type="nucleotide sequence ID" value="NZ_CP014143.1"/>
</dbReference>
<evidence type="ECO:0000256" key="3">
    <source>
        <dbReference type="ARBA" id="ARBA00022833"/>
    </source>
</evidence>
<dbReference type="Pfam" id="PF04828">
    <property type="entry name" value="GFA"/>
    <property type="match status" value="1"/>
</dbReference>
<gene>
    <name evidence="6" type="ORF">AUP74_00516</name>
</gene>
<dbReference type="InterPro" id="IPR011057">
    <property type="entry name" value="Mss4-like_sf"/>
</dbReference>
<dbReference type="InterPro" id="IPR006913">
    <property type="entry name" value="CENP-V/GFA"/>
</dbReference>
<dbReference type="Proteomes" id="UP000095672">
    <property type="component" value="Chromosome"/>
</dbReference>
<dbReference type="GO" id="GO:0046872">
    <property type="term" value="F:metal ion binding"/>
    <property type="evidence" value="ECO:0007669"/>
    <property type="project" value="UniProtKB-KW"/>
</dbReference>
<proteinExistence type="inferred from homology"/>
<evidence type="ECO:0000313" key="7">
    <source>
        <dbReference type="Proteomes" id="UP000095672"/>
    </source>
</evidence>
<keyword evidence="3" id="KW-0862">Zinc</keyword>
<dbReference type="PATRIC" id="fig|1769779.3.peg.519"/>
<evidence type="ECO:0000313" key="6">
    <source>
        <dbReference type="EMBL" id="AOS95986.1"/>
    </source>
</evidence>
<dbReference type="STRING" id="1769779.AUP74_00516"/>
<dbReference type="AlphaFoldDB" id="A0A1C9W4A4"/>
<reference evidence="7" key="1">
    <citation type="submission" date="2016-01" db="EMBL/GenBank/DDBJ databases">
        <title>Complete genome sequence of Microbulbifer sp. CCB-MM1, a halophile isolated from Matang Mangrove Forest, Perak.</title>
        <authorList>
            <person name="Moh T.H."/>
            <person name="Dinesh B."/>
            <person name="Lau N.-S."/>
            <person name="Go F."/>
            <person name="Alexander Chong S.-C."/>
        </authorList>
    </citation>
    <scope>NUCLEOTIDE SEQUENCE [LARGE SCALE GENOMIC DNA]</scope>
    <source>
        <strain evidence="7">CCB-MM1</strain>
    </source>
</reference>
<dbReference type="PANTHER" id="PTHR33337">
    <property type="entry name" value="GFA DOMAIN-CONTAINING PROTEIN"/>
    <property type="match status" value="1"/>
</dbReference>
<feature type="domain" description="CENP-V/GFA" evidence="5">
    <location>
        <begin position="4"/>
        <end position="122"/>
    </location>
</feature>
<evidence type="ECO:0000259" key="5">
    <source>
        <dbReference type="PROSITE" id="PS51891"/>
    </source>
</evidence>
<keyword evidence="2" id="KW-0479">Metal-binding</keyword>
<keyword evidence="7" id="KW-1185">Reference proteome</keyword>
<dbReference type="OrthoDB" id="9786619at2"/>
<evidence type="ECO:0000256" key="4">
    <source>
        <dbReference type="ARBA" id="ARBA00023239"/>
    </source>
</evidence>
<dbReference type="GO" id="GO:0016846">
    <property type="term" value="F:carbon-sulfur lyase activity"/>
    <property type="evidence" value="ECO:0007669"/>
    <property type="project" value="InterPro"/>
</dbReference>
<dbReference type="KEGG" id="micc:AUP74_00516"/>